<gene>
    <name evidence="5" type="ORF">HMPREF9444_02043</name>
</gene>
<dbReference type="InterPro" id="IPR050707">
    <property type="entry name" value="HTH_MetabolicPath_Reg"/>
</dbReference>
<dbReference type="InterPro" id="IPR036388">
    <property type="entry name" value="WH-like_DNA-bd_sf"/>
</dbReference>
<dbReference type="GO" id="GO:0003700">
    <property type="term" value="F:DNA-binding transcription factor activity"/>
    <property type="evidence" value="ECO:0007669"/>
    <property type="project" value="TreeGrafter"/>
</dbReference>
<keyword evidence="3" id="KW-0804">Transcription</keyword>
<dbReference type="EMBL" id="AEVO01000143">
    <property type="protein sequence ID" value="EFY06233.1"/>
    <property type="molecule type" value="Genomic_DNA"/>
</dbReference>
<keyword evidence="6" id="KW-1185">Reference proteome</keyword>
<dbReference type="GO" id="GO:0003677">
    <property type="term" value="F:DNA binding"/>
    <property type="evidence" value="ECO:0007669"/>
    <property type="project" value="UniProtKB-KW"/>
</dbReference>
<evidence type="ECO:0000259" key="4">
    <source>
        <dbReference type="PROSITE" id="PS51078"/>
    </source>
</evidence>
<dbReference type="PANTHER" id="PTHR30136:SF38">
    <property type="entry name" value="TRANSCRIPTIONAL REGULATOR"/>
    <property type="match status" value="1"/>
</dbReference>
<dbReference type="InterPro" id="IPR036390">
    <property type="entry name" value="WH_DNA-bd_sf"/>
</dbReference>
<comment type="caution">
    <text evidence="5">The sequence shown here is derived from an EMBL/GenBank/DDBJ whole genome shotgun (WGS) entry which is preliminary data.</text>
</comment>
<sequence length="255" mass="28173">MMEEKSRVPALTRCMAILSYLEKHKKCTISELVSALKLPRSSGYVLVDEMLKQGLINQDKNGNLQLWMRLIELGSCASRNIDLRDKIVPSLSSLLDSVDCLAVHYGIMEGDRGFYVIKLESPRAGMLIKSREGLPVSLVHAGLGKCLLAYQSPEVRERILPTIDYTPESPTSITTPEALRAELAKIRLQGWAFDNSEGEADIRCVAAPVFNAQHELLGAISIVGSVLKFNDDVIPDVVRKVKQCASSIEQSILSY</sequence>
<feature type="domain" description="IclR-ED" evidence="4">
    <location>
        <begin position="69"/>
        <end position="254"/>
    </location>
</feature>
<protein>
    <submittedName>
        <fullName evidence="5">Transcriptional regulator, IclR family, C-terminal domain protein</fullName>
    </submittedName>
</protein>
<dbReference type="Pfam" id="PF01614">
    <property type="entry name" value="IclR_C"/>
    <property type="match status" value="1"/>
</dbReference>
<dbReference type="eggNOG" id="COG1414">
    <property type="taxonomic scope" value="Bacteria"/>
</dbReference>
<evidence type="ECO:0000313" key="5">
    <source>
        <dbReference type="EMBL" id="EFY06233.1"/>
    </source>
</evidence>
<accession>E8LMP9</accession>
<dbReference type="SUPFAM" id="SSF55781">
    <property type="entry name" value="GAF domain-like"/>
    <property type="match status" value="1"/>
</dbReference>
<dbReference type="AlphaFoldDB" id="E8LMP9"/>
<dbReference type="InterPro" id="IPR005471">
    <property type="entry name" value="Tscrpt_reg_IclR_N"/>
</dbReference>
<dbReference type="InterPro" id="IPR014757">
    <property type="entry name" value="Tscrpt_reg_IclR_C"/>
</dbReference>
<evidence type="ECO:0000256" key="2">
    <source>
        <dbReference type="ARBA" id="ARBA00023125"/>
    </source>
</evidence>
<dbReference type="STRING" id="762983.HMPREF9444_02043"/>
<dbReference type="InterPro" id="IPR029016">
    <property type="entry name" value="GAF-like_dom_sf"/>
</dbReference>
<name>E8LMP9_SUCHY</name>
<dbReference type="HOGENOM" id="CLU_062618_6_0_6"/>
<dbReference type="Proteomes" id="UP000018458">
    <property type="component" value="Unassembled WGS sequence"/>
</dbReference>
<dbReference type="OrthoDB" id="9807558at2"/>
<dbReference type="Gene3D" id="3.30.450.40">
    <property type="match status" value="1"/>
</dbReference>
<keyword evidence="1" id="KW-0805">Transcription regulation</keyword>
<proteinExistence type="predicted"/>
<organism evidence="5 6">
    <name type="scientific">Succinatimonas hippei (strain DSM 22608 / JCM 16073 / KCTC 15190 / YIT 12066)</name>
    <dbReference type="NCBI Taxonomy" id="762983"/>
    <lineage>
        <taxon>Bacteria</taxon>
        <taxon>Pseudomonadati</taxon>
        <taxon>Pseudomonadota</taxon>
        <taxon>Gammaproteobacteria</taxon>
        <taxon>Aeromonadales</taxon>
        <taxon>Succinivibrionaceae</taxon>
        <taxon>Succinatimonas</taxon>
    </lineage>
</organism>
<dbReference type="Gene3D" id="1.10.10.10">
    <property type="entry name" value="Winged helix-like DNA-binding domain superfamily/Winged helix DNA-binding domain"/>
    <property type="match status" value="1"/>
</dbReference>
<reference evidence="5 6" key="1">
    <citation type="submission" date="2011-01" db="EMBL/GenBank/DDBJ databases">
        <authorList>
            <person name="Weinstock G."/>
            <person name="Sodergren E."/>
            <person name="Clifton S."/>
            <person name="Fulton L."/>
            <person name="Fulton B."/>
            <person name="Courtney L."/>
            <person name="Fronick C."/>
            <person name="Harrison M."/>
            <person name="Strong C."/>
            <person name="Farmer C."/>
            <person name="Delahaunty K."/>
            <person name="Markovic C."/>
            <person name="Hall O."/>
            <person name="Minx P."/>
            <person name="Tomlinson C."/>
            <person name="Mitreva M."/>
            <person name="Hou S."/>
            <person name="Chen J."/>
            <person name="Wollam A."/>
            <person name="Pepin K.H."/>
            <person name="Johnson M."/>
            <person name="Bhonagiri V."/>
            <person name="Zhang X."/>
            <person name="Suruliraj S."/>
            <person name="Warren W."/>
            <person name="Chinwalla A."/>
            <person name="Mardis E.R."/>
            <person name="Wilson R.K."/>
        </authorList>
    </citation>
    <scope>NUCLEOTIDE SEQUENCE [LARGE SCALE GENOMIC DNA]</scope>
    <source>
        <strain evidence="6">DSM 22608 / JCM 16073 / KCTC 15190 / YIT 12066</strain>
    </source>
</reference>
<dbReference type="RefSeq" id="WP_009144187.1">
    <property type="nucleotide sequence ID" value="NZ_GL831067.1"/>
</dbReference>
<evidence type="ECO:0000256" key="1">
    <source>
        <dbReference type="ARBA" id="ARBA00023015"/>
    </source>
</evidence>
<dbReference type="SMART" id="SM00346">
    <property type="entry name" value="HTH_ICLR"/>
    <property type="match status" value="1"/>
</dbReference>
<dbReference type="PROSITE" id="PS51078">
    <property type="entry name" value="ICLR_ED"/>
    <property type="match status" value="1"/>
</dbReference>
<dbReference type="SUPFAM" id="SSF46785">
    <property type="entry name" value="Winged helix' DNA-binding domain"/>
    <property type="match status" value="1"/>
</dbReference>
<dbReference type="Pfam" id="PF09339">
    <property type="entry name" value="HTH_IclR"/>
    <property type="match status" value="1"/>
</dbReference>
<dbReference type="GO" id="GO:0045892">
    <property type="term" value="P:negative regulation of DNA-templated transcription"/>
    <property type="evidence" value="ECO:0007669"/>
    <property type="project" value="TreeGrafter"/>
</dbReference>
<dbReference type="PANTHER" id="PTHR30136">
    <property type="entry name" value="HELIX-TURN-HELIX TRANSCRIPTIONAL REGULATOR, ICLR FAMILY"/>
    <property type="match status" value="1"/>
</dbReference>
<keyword evidence="2" id="KW-0238">DNA-binding</keyword>
<evidence type="ECO:0000256" key="3">
    <source>
        <dbReference type="ARBA" id="ARBA00023163"/>
    </source>
</evidence>
<evidence type="ECO:0000313" key="6">
    <source>
        <dbReference type="Proteomes" id="UP000018458"/>
    </source>
</evidence>